<evidence type="ECO:0000313" key="3">
    <source>
        <dbReference type="EMBL" id="SPO06402.1"/>
    </source>
</evidence>
<feature type="compositionally biased region" description="Basic and acidic residues" evidence="1">
    <location>
        <begin position="9"/>
        <end position="31"/>
    </location>
</feature>
<reference evidence="3" key="1">
    <citation type="submission" date="2018-03" db="EMBL/GenBank/DDBJ databases">
        <authorList>
            <person name="Guldener U."/>
        </authorList>
    </citation>
    <scope>NUCLEOTIDE SEQUENCE</scope>
</reference>
<name>A0AAE8N7P5_9PEZI</name>
<feature type="region of interest" description="Disordered" evidence="1">
    <location>
        <begin position="1"/>
        <end position="31"/>
    </location>
</feature>
<evidence type="ECO:0000313" key="4">
    <source>
        <dbReference type="Proteomes" id="UP001187682"/>
    </source>
</evidence>
<sequence length="367" mass="41030">MSNVSSSKSDIHATTHATSDKATRNNVTGDREEAFEPTFPNFLRLPFELQRQIWLYFCPALDAEPLVLHFHIDVDVTPHVVSPGPFLLHPTSPSRCMLAINQDTRQLALQALPDSLTFHGGTIRFKKERDLVVVQPGSAPWDPDEVPPWLPVPGFTDSVVNLTIAAPESEPQIGCPFGHGLPTGLGLRICQVFPLLETVYVEACSDDFHPRDMAWCALPISHRSLLRAADQYSCPYEGSDMLYCWPDLLNHREAATFCIREEEFPVEGAVLDHMYFGGYDEADEEWTALSKEETDRIERVRVWPLIGMSPSEIPRIEKAIEKMVVKLNQEHGRYEEDRSPLDGEILDAIVAYCASPAGSVTSGESMV</sequence>
<comment type="caution">
    <text evidence="3">The sequence shown here is derived from an EMBL/GenBank/DDBJ whole genome shotgun (WGS) entry which is preliminary data.</text>
</comment>
<keyword evidence="4" id="KW-1185">Reference proteome</keyword>
<organism evidence="3 4">
    <name type="scientific">Cephalotrichum gorgonifer</name>
    <dbReference type="NCBI Taxonomy" id="2041049"/>
    <lineage>
        <taxon>Eukaryota</taxon>
        <taxon>Fungi</taxon>
        <taxon>Dikarya</taxon>
        <taxon>Ascomycota</taxon>
        <taxon>Pezizomycotina</taxon>
        <taxon>Sordariomycetes</taxon>
        <taxon>Hypocreomycetidae</taxon>
        <taxon>Microascales</taxon>
        <taxon>Microascaceae</taxon>
        <taxon>Cephalotrichum</taxon>
    </lineage>
</organism>
<evidence type="ECO:0000256" key="1">
    <source>
        <dbReference type="SAM" id="MobiDB-lite"/>
    </source>
</evidence>
<dbReference type="AlphaFoldDB" id="A0AAE8N7P5"/>
<protein>
    <recommendedName>
        <fullName evidence="2">2EXR domain-containing protein</fullName>
    </recommendedName>
</protein>
<feature type="domain" description="2EXR" evidence="2">
    <location>
        <begin position="39"/>
        <end position="131"/>
    </location>
</feature>
<gene>
    <name evidence="3" type="ORF">DNG_09091</name>
</gene>
<evidence type="ECO:0000259" key="2">
    <source>
        <dbReference type="Pfam" id="PF20150"/>
    </source>
</evidence>
<proteinExistence type="predicted"/>
<dbReference type="EMBL" id="ONZQ02000015">
    <property type="protein sequence ID" value="SPO06402.1"/>
    <property type="molecule type" value="Genomic_DNA"/>
</dbReference>
<dbReference type="InterPro" id="IPR045518">
    <property type="entry name" value="2EXR"/>
</dbReference>
<accession>A0AAE8N7P5</accession>
<dbReference type="Proteomes" id="UP001187682">
    <property type="component" value="Unassembled WGS sequence"/>
</dbReference>
<dbReference type="Pfam" id="PF20150">
    <property type="entry name" value="2EXR"/>
    <property type="match status" value="1"/>
</dbReference>